<dbReference type="InterPro" id="IPR002931">
    <property type="entry name" value="Transglutaminase-like"/>
</dbReference>
<dbReference type="OrthoDB" id="9804023at2"/>
<dbReference type="PANTHER" id="PTHR33490">
    <property type="entry name" value="BLR5614 PROTEIN-RELATED"/>
    <property type="match status" value="1"/>
</dbReference>
<comment type="caution">
    <text evidence="2">The sequence shown here is derived from an EMBL/GenBank/DDBJ whole genome shotgun (WGS) entry which is preliminary data.</text>
</comment>
<dbReference type="RefSeq" id="WP_146286689.1">
    <property type="nucleotide sequence ID" value="NZ_BMLP01000003.1"/>
</dbReference>
<sequence>MRYDIRLSIEYTYQAASDHVRNILRLQPVSGPRQRVTASLLTIEPLPDERRDGVDFFGNPTTSVAWHRPIDQITFQLRASAERLAQGEEVDLSPALSDLVDDLALQTDLWPGSPQHFLGASPRIGHDAAITAFTQAAIAGAATTRGAVEALGRAIHAEMTYDADATDVMTPPEVAFAERHGVCQDFAQIMIGGLRALGIPASYVSGFLRTLPPPGQPRLEGVDAMHAWVGAWCGAAHGWVEYDPTNAQWAGEDYITVAVGRDYSDAAPVRGAIRTAGGQDSSQAVDVIPLD</sequence>
<dbReference type="Proteomes" id="UP000598196">
    <property type="component" value="Unassembled WGS sequence"/>
</dbReference>
<dbReference type="PANTHER" id="PTHR33490:SF7">
    <property type="entry name" value="BLR2979 PROTEIN"/>
    <property type="match status" value="1"/>
</dbReference>
<dbReference type="InterPro" id="IPR013589">
    <property type="entry name" value="Bac_transglu_N"/>
</dbReference>
<name>A0A917YKV1_9RHOB</name>
<evidence type="ECO:0000313" key="2">
    <source>
        <dbReference type="EMBL" id="GGO32313.1"/>
    </source>
</evidence>
<evidence type="ECO:0000313" key="3">
    <source>
        <dbReference type="Proteomes" id="UP000598196"/>
    </source>
</evidence>
<accession>A0A917YKV1</accession>
<dbReference type="SMART" id="SM00460">
    <property type="entry name" value="TGc"/>
    <property type="match status" value="1"/>
</dbReference>
<reference evidence="2 3" key="1">
    <citation type="journal article" date="2014" name="Int. J. Syst. Evol. Microbiol.">
        <title>Complete genome sequence of Corynebacterium casei LMG S-19264T (=DSM 44701T), isolated from a smear-ripened cheese.</title>
        <authorList>
            <consortium name="US DOE Joint Genome Institute (JGI-PGF)"/>
            <person name="Walter F."/>
            <person name="Albersmeier A."/>
            <person name="Kalinowski J."/>
            <person name="Ruckert C."/>
        </authorList>
    </citation>
    <scope>NUCLEOTIDE SEQUENCE [LARGE SCALE GENOMIC DNA]</scope>
    <source>
        <strain evidence="2 3">CGMCC 1.7029</strain>
    </source>
</reference>
<dbReference type="Gene3D" id="3.10.620.30">
    <property type="match status" value="1"/>
</dbReference>
<keyword evidence="3" id="KW-1185">Reference proteome</keyword>
<organism evidence="2 3">
    <name type="scientific">Gemmobacter aquaticus</name>
    <dbReference type="NCBI Taxonomy" id="490185"/>
    <lineage>
        <taxon>Bacteria</taxon>
        <taxon>Pseudomonadati</taxon>
        <taxon>Pseudomonadota</taxon>
        <taxon>Alphaproteobacteria</taxon>
        <taxon>Rhodobacterales</taxon>
        <taxon>Paracoccaceae</taxon>
        <taxon>Gemmobacter</taxon>
    </lineage>
</organism>
<dbReference type="Pfam" id="PF01841">
    <property type="entry name" value="Transglut_core"/>
    <property type="match status" value="1"/>
</dbReference>
<dbReference type="SUPFAM" id="SSF54001">
    <property type="entry name" value="Cysteine proteinases"/>
    <property type="match status" value="1"/>
</dbReference>
<dbReference type="EMBL" id="BMLP01000003">
    <property type="protein sequence ID" value="GGO32313.1"/>
    <property type="molecule type" value="Genomic_DNA"/>
</dbReference>
<dbReference type="Pfam" id="PF08379">
    <property type="entry name" value="Bact_transglu_N"/>
    <property type="match status" value="1"/>
</dbReference>
<dbReference type="AlphaFoldDB" id="A0A917YKV1"/>
<feature type="domain" description="Transglutaminase-like" evidence="1">
    <location>
        <begin position="175"/>
        <end position="246"/>
    </location>
</feature>
<gene>
    <name evidence="2" type="ORF">GCM10010991_19600</name>
</gene>
<proteinExistence type="predicted"/>
<protein>
    <submittedName>
        <fullName evidence="2">Transglutaminase</fullName>
    </submittedName>
</protein>
<evidence type="ECO:0000259" key="1">
    <source>
        <dbReference type="SMART" id="SM00460"/>
    </source>
</evidence>
<dbReference type="InterPro" id="IPR038765">
    <property type="entry name" value="Papain-like_cys_pep_sf"/>
</dbReference>